<evidence type="ECO:0000256" key="8">
    <source>
        <dbReference type="ARBA" id="ARBA00047298"/>
    </source>
</evidence>
<dbReference type="InterPro" id="IPR011009">
    <property type="entry name" value="Kinase-like_dom_sf"/>
</dbReference>
<dbReference type="SMART" id="SM00100">
    <property type="entry name" value="cNMP"/>
    <property type="match status" value="2"/>
</dbReference>
<dbReference type="PROSITE" id="PS50011">
    <property type="entry name" value="PROTEIN_KINASE_DOM"/>
    <property type="match status" value="1"/>
</dbReference>
<name>A0A0M8ZS61_9HYME</name>
<dbReference type="InterPro" id="IPR017441">
    <property type="entry name" value="Protein_kinase_ATP_BS"/>
</dbReference>
<keyword evidence="6 14" id="KW-0418">Kinase</keyword>
<feature type="domain" description="AGC-kinase C-terminal" evidence="13">
    <location>
        <begin position="533"/>
        <end position="583"/>
    </location>
</feature>
<evidence type="ECO:0000256" key="6">
    <source>
        <dbReference type="ARBA" id="ARBA00022777"/>
    </source>
</evidence>
<evidence type="ECO:0000259" key="12">
    <source>
        <dbReference type="PROSITE" id="PS50042"/>
    </source>
</evidence>
<comment type="similarity">
    <text evidence="1">Belongs to the protein kinase superfamily. AGC Ser/Thr protein kinase family. cGMP subfamily.</text>
</comment>
<dbReference type="InterPro" id="IPR000961">
    <property type="entry name" value="AGC-kinase_C"/>
</dbReference>
<feature type="binding site" evidence="10">
    <location>
        <position position="379"/>
    </location>
    <ligand>
        <name>ATP</name>
        <dbReference type="ChEBI" id="CHEBI:30616"/>
    </ligand>
</feature>
<dbReference type="PROSITE" id="PS00107">
    <property type="entry name" value="PROTEIN_KINASE_ATP"/>
    <property type="match status" value="1"/>
</dbReference>
<evidence type="ECO:0000256" key="10">
    <source>
        <dbReference type="PROSITE-ProRule" id="PRU10141"/>
    </source>
</evidence>
<evidence type="ECO:0000259" key="11">
    <source>
        <dbReference type="PROSITE" id="PS50011"/>
    </source>
</evidence>
<dbReference type="Pfam" id="PF00027">
    <property type="entry name" value="cNMP_binding"/>
    <property type="match status" value="2"/>
</dbReference>
<dbReference type="OrthoDB" id="63267at2759"/>
<organism evidence="14 15">
    <name type="scientific">Melipona quadrifasciata</name>
    <dbReference type="NCBI Taxonomy" id="166423"/>
    <lineage>
        <taxon>Eukaryota</taxon>
        <taxon>Metazoa</taxon>
        <taxon>Ecdysozoa</taxon>
        <taxon>Arthropoda</taxon>
        <taxon>Hexapoda</taxon>
        <taxon>Insecta</taxon>
        <taxon>Pterygota</taxon>
        <taxon>Neoptera</taxon>
        <taxon>Endopterygota</taxon>
        <taxon>Hymenoptera</taxon>
        <taxon>Apocrita</taxon>
        <taxon>Aculeata</taxon>
        <taxon>Apoidea</taxon>
        <taxon>Anthophila</taxon>
        <taxon>Apidae</taxon>
        <taxon>Melipona</taxon>
    </lineage>
</organism>
<evidence type="ECO:0000313" key="14">
    <source>
        <dbReference type="EMBL" id="KOX68439.1"/>
    </source>
</evidence>
<dbReference type="EC" id="2.7.11.12" evidence="2"/>
<dbReference type="InterPro" id="IPR018490">
    <property type="entry name" value="cNMP-bd_dom_sf"/>
</dbReference>
<evidence type="ECO:0000256" key="1">
    <source>
        <dbReference type="ARBA" id="ARBA00006352"/>
    </source>
</evidence>
<evidence type="ECO:0000313" key="15">
    <source>
        <dbReference type="Proteomes" id="UP000053105"/>
    </source>
</evidence>
<dbReference type="Gene3D" id="1.10.510.10">
    <property type="entry name" value="Transferase(Phosphotransferase) domain 1"/>
    <property type="match status" value="1"/>
</dbReference>
<evidence type="ECO:0000256" key="3">
    <source>
        <dbReference type="ARBA" id="ARBA00022527"/>
    </source>
</evidence>
<dbReference type="InterPro" id="IPR018488">
    <property type="entry name" value="cNMP-bd_CS"/>
</dbReference>
<dbReference type="PROSITE" id="PS51285">
    <property type="entry name" value="AGC_KINASE_CTER"/>
    <property type="match status" value="1"/>
</dbReference>
<dbReference type="EMBL" id="KQ435922">
    <property type="protein sequence ID" value="KOX68439.1"/>
    <property type="molecule type" value="Genomic_DNA"/>
</dbReference>
<feature type="domain" description="Cyclic nucleotide-binding" evidence="12">
    <location>
        <begin position="113"/>
        <end position="228"/>
    </location>
</feature>
<keyword evidence="7 10" id="KW-0067">ATP-binding</keyword>
<dbReference type="CDD" id="cd00038">
    <property type="entry name" value="CAP_ED"/>
    <property type="match status" value="2"/>
</dbReference>
<feature type="domain" description="Protein kinase" evidence="11">
    <location>
        <begin position="168"/>
        <end position="532"/>
    </location>
</feature>
<dbReference type="GO" id="GO:0004692">
    <property type="term" value="F:cGMP-dependent protein kinase activity"/>
    <property type="evidence" value="ECO:0007669"/>
    <property type="project" value="UniProtKB-EC"/>
</dbReference>
<protein>
    <recommendedName>
        <fullName evidence="2">cGMP-dependent protein kinase</fullName>
        <ecNumber evidence="2">2.7.11.12</ecNumber>
    </recommendedName>
</protein>
<dbReference type="PANTHER" id="PTHR24353">
    <property type="entry name" value="CYCLIC NUCLEOTIDE-DEPENDENT PROTEIN KINASE"/>
    <property type="match status" value="1"/>
</dbReference>
<sequence length="583" mass="67427">MHFLCLKRSTRQSFNEQELDQRNSDAYYRQLSRQRKHGVIGEVNVSSSTPITLFKKDEKIFPDYTEILQLKSNITNMDSYVMDSIPANYNKFTFRVTCRTKKLIKNAILSNKFLEDLDESRIEKFISVMYPEEVKANTRVIHEGETGSHLYVSEEGTFEIYVGNTYYGSFGPGVAFGELALLYNTKRQSSIHASTNGKLWVLDRYAFQAIMLKSNEESLKQNLKILRQIDIFRELPEEILLKICDLIMVEFYPTNTYVVREGERGDKFYIINSGSVKITKNKSSGMEEELMILEKGDYFGEKALYSEEFCREANAIAMAPGLECYTIEKNVIETDEWDDEFKRVTLSDIESEGILGTGGYGRVELVVVKSMPNVSFARKKVEKHMITQDGFQKMIYNEKNNLKLCNSPFTCKYDTDFGSSKKIGPYKTKTFMGTPEYLAPEIIQSKLYDQAVDYWALGIFTYEMLTNRTPFQDINDIEVYKNILRGFKDVVIPSIIKSAAKSFIKSLLQDDPYKRLGCLRHGVADIHNHRWFHHFNWQELQNQTILSPIVPTVKNHLDLRNFDKFPANHKAVPADLSDWDTNF</sequence>
<dbReference type="STRING" id="166423.A0A0M8ZS61"/>
<keyword evidence="3" id="KW-0723">Serine/threonine-protein kinase</keyword>
<dbReference type="SUPFAM" id="SSF56112">
    <property type="entry name" value="Protein kinase-like (PK-like)"/>
    <property type="match status" value="1"/>
</dbReference>
<dbReference type="AlphaFoldDB" id="A0A0M8ZS61"/>
<proteinExistence type="inferred from homology"/>
<accession>A0A0M8ZS61</accession>
<evidence type="ECO:0000259" key="13">
    <source>
        <dbReference type="PROSITE" id="PS51285"/>
    </source>
</evidence>
<dbReference type="Pfam" id="PF00069">
    <property type="entry name" value="Pkinase"/>
    <property type="match status" value="1"/>
</dbReference>
<comment type="catalytic activity">
    <reaction evidence="8">
        <text>L-threonyl-[protein] + ATP = O-phospho-L-threonyl-[protein] + ADP + H(+)</text>
        <dbReference type="Rhea" id="RHEA:46608"/>
        <dbReference type="Rhea" id="RHEA-COMP:11060"/>
        <dbReference type="Rhea" id="RHEA-COMP:11605"/>
        <dbReference type="ChEBI" id="CHEBI:15378"/>
        <dbReference type="ChEBI" id="CHEBI:30013"/>
        <dbReference type="ChEBI" id="CHEBI:30616"/>
        <dbReference type="ChEBI" id="CHEBI:61977"/>
        <dbReference type="ChEBI" id="CHEBI:456216"/>
        <dbReference type="EC" id="2.7.11.12"/>
    </reaction>
</comment>
<keyword evidence="4" id="KW-0808">Transferase</keyword>
<keyword evidence="15" id="KW-1185">Reference proteome</keyword>
<evidence type="ECO:0000256" key="7">
    <source>
        <dbReference type="ARBA" id="ARBA00022840"/>
    </source>
</evidence>
<dbReference type="Gene3D" id="3.30.200.20">
    <property type="entry name" value="Phosphorylase Kinase, domain 1"/>
    <property type="match status" value="2"/>
</dbReference>
<comment type="catalytic activity">
    <reaction evidence="9">
        <text>L-seryl-[protein] + ATP = O-phospho-L-seryl-[protein] + ADP + H(+)</text>
        <dbReference type="Rhea" id="RHEA:17989"/>
        <dbReference type="Rhea" id="RHEA-COMP:9863"/>
        <dbReference type="Rhea" id="RHEA-COMP:11604"/>
        <dbReference type="ChEBI" id="CHEBI:15378"/>
        <dbReference type="ChEBI" id="CHEBI:29999"/>
        <dbReference type="ChEBI" id="CHEBI:30616"/>
        <dbReference type="ChEBI" id="CHEBI:83421"/>
        <dbReference type="ChEBI" id="CHEBI:456216"/>
        <dbReference type="EC" id="2.7.11.12"/>
    </reaction>
</comment>
<reference evidence="14 15" key="1">
    <citation type="submission" date="2015-07" db="EMBL/GenBank/DDBJ databases">
        <title>The genome of Melipona quadrifasciata.</title>
        <authorList>
            <person name="Pan H."/>
            <person name="Kapheim K."/>
        </authorList>
    </citation>
    <scope>NUCLEOTIDE SEQUENCE [LARGE SCALE GENOMIC DNA]</scope>
    <source>
        <strain evidence="14">0111107301</strain>
        <tissue evidence="14">Whole body</tissue>
    </source>
</reference>
<dbReference type="SUPFAM" id="SSF51206">
    <property type="entry name" value="cAMP-binding domain-like"/>
    <property type="match status" value="2"/>
</dbReference>
<dbReference type="PANTHER" id="PTHR24353:SF144">
    <property type="match status" value="1"/>
</dbReference>
<gene>
    <name evidence="14" type="ORF">WN51_03925</name>
</gene>
<dbReference type="PRINTS" id="PR00103">
    <property type="entry name" value="CAMPKINASE"/>
</dbReference>
<dbReference type="InterPro" id="IPR014710">
    <property type="entry name" value="RmlC-like_jellyroll"/>
</dbReference>
<dbReference type="SMART" id="SM00220">
    <property type="entry name" value="S_TKc"/>
    <property type="match status" value="1"/>
</dbReference>
<evidence type="ECO:0000256" key="5">
    <source>
        <dbReference type="ARBA" id="ARBA00022741"/>
    </source>
</evidence>
<dbReference type="PROSITE" id="PS00888">
    <property type="entry name" value="CNMP_BINDING_1"/>
    <property type="match status" value="1"/>
</dbReference>
<dbReference type="PROSITE" id="PS50042">
    <property type="entry name" value="CNMP_BINDING_3"/>
    <property type="match status" value="2"/>
</dbReference>
<dbReference type="Proteomes" id="UP000053105">
    <property type="component" value="Unassembled WGS sequence"/>
</dbReference>
<dbReference type="InterPro" id="IPR000595">
    <property type="entry name" value="cNMP-bd_dom"/>
</dbReference>
<dbReference type="Gene3D" id="2.60.120.10">
    <property type="entry name" value="Jelly Rolls"/>
    <property type="match status" value="2"/>
</dbReference>
<dbReference type="InterPro" id="IPR000719">
    <property type="entry name" value="Prot_kinase_dom"/>
</dbReference>
<evidence type="ECO:0000256" key="4">
    <source>
        <dbReference type="ARBA" id="ARBA00022679"/>
    </source>
</evidence>
<feature type="domain" description="Cyclic nucleotide-binding" evidence="12">
    <location>
        <begin position="231"/>
        <end position="333"/>
    </location>
</feature>
<dbReference type="GO" id="GO:0005524">
    <property type="term" value="F:ATP binding"/>
    <property type="evidence" value="ECO:0007669"/>
    <property type="project" value="UniProtKB-UniRule"/>
</dbReference>
<evidence type="ECO:0000256" key="9">
    <source>
        <dbReference type="ARBA" id="ARBA00047462"/>
    </source>
</evidence>
<evidence type="ECO:0000256" key="2">
    <source>
        <dbReference type="ARBA" id="ARBA00012428"/>
    </source>
</evidence>
<keyword evidence="5 10" id="KW-0547">Nucleotide-binding</keyword>